<dbReference type="PANTHER" id="PTHR33989">
    <property type="match status" value="1"/>
</dbReference>
<keyword evidence="9" id="KW-0598">Phosphotransferase system</keyword>
<dbReference type="InterPro" id="IPR036095">
    <property type="entry name" value="PTS_EIIB-like_sf"/>
</dbReference>
<evidence type="ECO:0000259" key="19">
    <source>
        <dbReference type="PROSITE" id="PS51100"/>
    </source>
</evidence>
<keyword evidence="24" id="KW-1185">Reference proteome</keyword>
<dbReference type="PANTHER" id="PTHR33989:SF8">
    <property type="entry name" value="PERMEASE IIC COMPONENT"/>
    <property type="match status" value="1"/>
</dbReference>
<evidence type="ECO:0000256" key="17">
    <source>
        <dbReference type="SAM" id="MobiDB-lite"/>
    </source>
</evidence>
<feature type="transmembrane region" description="Helical" evidence="18">
    <location>
        <begin position="186"/>
        <end position="207"/>
    </location>
</feature>
<evidence type="ECO:0000256" key="7">
    <source>
        <dbReference type="ARBA" id="ARBA00022597"/>
    </source>
</evidence>
<keyword evidence="8" id="KW-0808">Transferase</keyword>
<feature type="region of interest" description="Disordered" evidence="17">
    <location>
        <begin position="433"/>
        <end position="461"/>
    </location>
</feature>
<accession>A0AAN4UD68</accession>
<feature type="transmembrane region" description="Helical" evidence="18">
    <location>
        <begin position="108"/>
        <end position="127"/>
    </location>
</feature>
<sequence>MNKLIKQFEKYQSTFEKISRNIYLQAIKDGFLNVMPVILFSSIFLLLANIPEVIATGLGIDFALPQTLTDWFNKIYEYTMGIVGLMVAGTTAKNLAGSMNRKMPAGKTIGETSVMLASVSGFLLLAVSKTNVGNFEAINMDTHGLLSAFVSAFLTVNVFRFCIKHDITISLPKEVPGTISQNFRDIFAFSFSVLGCAFIDILARLVFSVPFADILTRLFAPLFGGVESYLGMGIVWFLVALFWFVGVHGPSVVKPAITAALIGNTAENLELFQAGERPFHALTENMGNFLGEMGGTGATLVVPFIFMFAMRSKQLKAVGKASFIPVLFAVNEPLLFAAPIILNPYFLVPFLITPVANVVIGKFFVDVLSMNGVMYVLPWATPSPLGLFLGTNFDWLALVLSALLIVIDVLIYYPFCRAYDKMLLEEEAANAEKIEESGSDEENDNSVEASEQLTSATESELVDKTKEHRILVICAGAGTSEQLAGALNEAARKENAPITAKGAAYGSHYDLMPNYDVVVLAPQVKMYRDDVQEDADKYGVKVIVAKGKEYVQMTQAPEEALNFVLSNLSE</sequence>
<name>A0AAN4UD68_9ENTE</name>
<comment type="caution">
    <text evidence="22">The sequence shown here is derived from an EMBL/GenBank/DDBJ whole genome shotgun (WGS) entry which is preliminary data.</text>
</comment>
<feature type="transmembrane region" description="Helical" evidence="18">
    <location>
        <begin position="75"/>
        <end position="96"/>
    </location>
</feature>
<evidence type="ECO:0000256" key="14">
    <source>
        <dbReference type="ARBA" id="ARBA00029639"/>
    </source>
</evidence>
<reference evidence="22" key="2">
    <citation type="journal article" date="2020" name="Int. Dairy J.">
        <title>Lactic acid bacterial diversity in Brie cheese focusing on salt concentration and pH of isolation medium and characterisation of halophilic and alkaliphilic lactic acid bacterial isolates.</title>
        <authorList>
            <person name="Unno R."/>
            <person name="Matsutani M."/>
            <person name="Suzuki T."/>
            <person name="Kodama K."/>
            <person name="Matsushita H."/>
            <person name="Yamasato K."/>
            <person name="Koizumi Y."/>
            <person name="Ishikawa M."/>
        </authorList>
    </citation>
    <scope>NUCLEOTIDE SEQUENCE</scope>
    <source>
        <strain evidence="22">7C1</strain>
        <strain evidence="21">8C4</strain>
    </source>
</reference>
<dbReference type="GO" id="GO:0008982">
    <property type="term" value="F:protein-N(PI)-phosphohistidine-sugar phosphotransferase activity"/>
    <property type="evidence" value="ECO:0007669"/>
    <property type="project" value="InterPro"/>
</dbReference>
<dbReference type="InterPro" id="IPR051088">
    <property type="entry name" value="PTS_Sugar-EIIC/EIIB"/>
</dbReference>
<dbReference type="Pfam" id="PF02378">
    <property type="entry name" value="PTS_EIIC"/>
    <property type="match status" value="1"/>
</dbReference>
<reference evidence="22" key="1">
    <citation type="submission" date="2019-08" db="EMBL/GenBank/DDBJ databases">
        <authorList>
            <person name="Ishikawa M."/>
            <person name="Suzuki T."/>
            <person name="Matsutani M."/>
        </authorList>
    </citation>
    <scope>NUCLEOTIDE SEQUENCE</scope>
    <source>
        <strain evidence="22">7C1</strain>
        <strain evidence="21">8C4</strain>
    </source>
</reference>
<dbReference type="EMBL" id="BKBO01000043">
    <property type="protein sequence ID" value="GEQ50306.1"/>
    <property type="molecule type" value="Genomic_DNA"/>
</dbReference>
<feature type="transmembrane region" description="Helical" evidence="18">
    <location>
        <begin position="219"/>
        <end position="245"/>
    </location>
</feature>
<dbReference type="Proteomes" id="UP000886597">
    <property type="component" value="Unassembled WGS sequence"/>
</dbReference>
<keyword evidence="4" id="KW-0813">Transport</keyword>
<dbReference type="GO" id="GO:1901264">
    <property type="term" value="P:carbohydrate derivative transport"/>
    <property type="evidence" value="ECO:0007669"/>
    <property type="project" value="TreeGrafter"/>
</dbReference>
<keyword evidence="10 18" id="KW-0812">Transmembrane</keyword>
<keyword evidence="11" id="KW-0418">Kinase</keyword>
<feature type="transmembrane region" description="Helical" evidence="18">
    <location>
        <begin position="30"/>
        <end position="55"/>
    </location>
</feature>
<dbReference type="AlphaFoldDB" id="A0AAN4UD68"/>
<evidence type="ECO:0000313" key="24">
    <source>
        <dbReference type="Proteomes" id="UP000886607"/>
    </source>
</evidence>
<dbReference type="InterPro" id="IPR003501">
    <property type="entry name" value="PTS_EIIB_2/3"/>
</dbReference>
<evidence type="ECO:0000313" key="23">
    <source>
        <dbReference type="Proteomes" id="UP000886597"/>
    </source>
</evidence>
<evidence type="ECO:0000256" key="16">
    <source>
        <dbReference type="PROSITE-ProRule" id="PRU00423"/>
    </source>
</evidence>
<comment type="subcellular location">
    <subcellularLocation>
        <location evidence="1">Cell membrane</location>
        <topology evidence="1">Multi-pass membrane protein</topology>
    </subcellularLocation>
</comment>
<evidence type="ECO:0000256" key="9">
    <source>
        <dbReference type="ARBA" id="ARBA00022683"/>
    </source>
</evidence>
<feature type="modified residue" description="Phosphocysteine; by EIIA" evidence="16">
    <location>
        <position position="474"/>
    </location>
</feature>
<keyword evidence="7" id="KW-0762">Sugar transport</keyword>
<evidence type="ECO:0000313" key="21">
    <source>
        <dbReference type="EMBL" id="GEQ50306.1"/>
    </source>
</evidence>
<evidence type="ECO:0000259" key="20">
    <source>
        <dbReference type="PROSITE" id="PS51105"/>
    </source>
</evidence>
<evidence type="ECO:0000256" key="8">
    <source>
        <dbReference type="ARBA" id="ARBA00022679"/>
    </source>
</evidence>
<evidence type="ECO:0000256" key="2">
    <source>
        <dbReference type="ARBA" id="ARBA00012802"/>
    </source>
</evidence>
<dbReference type="EMBL" id="BKBQ01000041">
    <property type="protein sequence ID" value="GEQ55300.1"/>
    <property type="molecule type" value="Genomic_DNA"/>
</dbReference>
<feature type="transmembrane region" description="Helical" evidence="18">
    <location>
        <begin position="395"/>
        <end position="415"/>
    </location>
</feature>
<dbReference type="InterPro" id="IPR004501">
    <property type="entry name" value="PTS_EIIC_3"/>
</dbReference>
<dbReference type="RefSeq" id="WP_124006524.1">
    <property type="nucleotide sequence ID" value="NZ_BJYN01000056.1"/>
</dbReference>
<evidence type="ECO:0000256" key="11">
    <source>
        <dbReference type="ARBA" id="ARBA00022777"/>
    </source>
</evidence>
<feature type="transmembrane region" description="Helical" evidence="18">
    <location>
        <begin position="289"/>
        <end position="309"/>
    </location>
</feature>
<evidence type="ECO:0000256" key="13">
    <source>
        <dbReference type="ARBA" id="ARBA00023136"/>
    </source>
</evidence>
<dbReference type="PROSITE" id="PS51100">
    <property type="entry name" value="PTS_EIIB_TYPE_3"/>
    <property type="match status" value="1"/>
</dbReference>
<dbReference type="KEGG" id="tkr:C7K43_08975"/>
<keyword evidence="12 18" id="KW-1133">Transmembrane helix</keyword>
<proteinExistence type="predicted"/>
<dbReference type="InterPro" id="IPR013012">
    <property type="entry name" value="PTS_EIIB_3"/>
</dbReference>
<evidence type="ECO:0000256" key="6">
    <source>
        <dbReference type="ARBA" id="ARBA00022553"/>
    </source>
</evidence>
<dbReference type="InterPro" id="IPR003352">
    <property type="entry name" value="PTS_EIIC"/>
</dbReference>
<feature type="domain" description="PTS EIIC type-3" evidence="20">
    <location>
        <begin position="8"/>
        <end position="415"/>
    </location>
</feature>
<keyword evidence="13 18" id="KW-0472">Membrane</keyword>
<keyword evidence="5" id="KW-1003">Cell membrane</keyword>
<dbReference type="GO" id="GO:0009401">
    <property type="term" value="P:phosphoenolpyruvate-dependent sugar phosphotransferase system"/>
    <property type="evidence" value="ECO:0007669"/>
    <property type="project" value="UniProtKB-KW"/>
</dbReference>
<dbReference type="Proteomes" id="UP000886607">
    <property type="component" value="Unassembled WGS sequence"/>
</dbReference>
<dbReference type="GeneID" id="69986073"/>
<evidence type="ECO:0000256" key="3">
    <source>
        <dbReference type="ARBA" id="ARBA00020834"/>
    </source>
</evidence>
<gene>
    <name evidence="21" type="ORF">TK11N_21580</name>
    <name evidence="22" type="ORF">TK2N_21440</name>
</gene>
<evidence type="ECO:0000256" key="4">
    <source>
        <dbReference type="ARBA" id="ARBA00022448"/>
    </source>
</evidence>
<evidence type="ECO:0000256" key="15">
    <source>
        <dbReference type="ARBA" id="ARBA00048444"/>
    </source>
</evidence>
<dbReference type="GO" id="GO:0005886">
    <property type="term" value="C:plasma membrane"/>
    <property type="evidence" value="ECO:0007669"/>
    <property type="project" value="UniProtKB-SubCell"/>
</dbReference>
<dbReference type="GO" id="GO:0016301">
    <property type="term" value="F:kinase activity"/>
    <property type="evidence" value="ECO:0007669"/>
    <property type="project" value="UniProtKB-KW"/>
</dbReference>
<evidence type="ECO:0000256" key="18">
    <source>
        <dbReference type="SAM" id="Phobius"/>
    </source>
</evidence>
<keyword evidence="6" id="KW-0597">Phosphoprotein</keyword>
<dbReference type="EC" id="2.7.1.207" evidence="2"/>
<feature type="domain" description="PTS EIIB type-3" evidence="19">
    <location>
        <begin position="467"/>
        <end position="570"/>
    </location>
</feature>
<dbReference type="Gene3D" id="3.40.50.2300">
    <property type="match status" value="1"/>
</dbReference>
<dbReference type="Pfam" id="PF02302">
    <property type="entry name" value="PTS_IIB"/>
    <property type="match status" value="1"/>
</dbReference>
<evidence type="ECO:0000313" key="22">
    <source>
        <dbReference type="EMBL" id="GEQ55300.1"/>
    </source>
</evidence>
<dbReference type="PROSITE" id="PS51105">
    <property type="entry name" value="PTS_EIIC_TYPE_3"/>
    <property type="match status" value="1"/>
</dbReference>
<dbReference type="SUPFAM" id="SSF52794">
    <property type="entry name" value="PTS system IIB component-like"/>
    <property type="match status" value="1"/>
</dbReference>
<evidence type="ECO:0000256" key="1">
    <source>
        <dbReference type="ARBA" id="ARBA00004651"/>
    </source>
</evidence>
<evidence type="ECO:0000256" key="5">
    <source>
        <dbReference type="ARBA" id="ARBA00022475"/>
    </source>
</evidence>
<feature type="compositionally biased region" description="Polar residues" evidence="17">
    <location>
        <begin position="449"/>
        <end position="458"/>
    </location>
</feature>
<evidence type="ECO:0000256" key="12">
    <source>
        <dbReference type="ARBA" id="ARBA00022989"/>
    </source>
</evidence>
<comment type="catalytic activity">
    <reaction evidence="15">
        <text>lactose(out) + N(pros)-phospho-L-histidyl-[protein] = lactose 6-phosphate(in) + L-histidyl-[protein]</text>
        <dbReference type="Rhea" id="RHEA:42400"/>
        <dbReference type="Rhea" id="RHEA-COMP:9745"/>
        <dbReference type="Rhea" id="RHEA-COMP:9746"/>
        <dbReference type="ChEBI" id="CHEBI:17716"/>
        <dbReference type="ChEBI" id="CHEBI:29979"/>
        <dbReference type="ChEBI" id="CHEBI:64837"/>
        <dbReference type="ChEBI" id="CHEBI:79080"/>
        <dbReference type="EC" id="2.7.1.207"/>
    </reaction>
</comment>
<evidence type="ECO:0000256" key="10">
    <source>
        <dbReference type="ARBA" id="ARBA00022692"/>
    </source>
</evidence>
<protein>
    <recommendedName>
        <fullName evidence="3">PTS system lactose-specific EIICB component</fullName>
        <ecNumber evidence="2">2.7.1.207</ecNumber>
    </recommendedName>
    <alternativeName>
        <fullName evidence="14">EIICB-Lac</fullName>
    </alternativeName>
</protein>
<organism evidence="22 23">
    <name type="scientific">Tetragenococcus koreensis</name>
    <dbReference type="NCBI Taxonomy" id="290335"/>
    <lineage>
        <taxon>Bacteria</taxon>
        <taxon>Bacillati</taxon>
        <taxon>Bacillota</taxon>
        <taxon>Bacilli</taxon>
        <taxon>Lactobacillales</taxon>
        <taxon>Enterococcaceae</taxon>
        <taxon>Tetragenococcus</taxon>
    </lineage>
</organism>
<feature type="transmembrane region" description="Helical" evidence="18">
    <location>
        <begin position="321"/>
        <end position="341"/>
    </location>
</feature>